<name>A0A381WH91_9ZZZZ</name>
<dbReference type="AlphaFoldDB" id="A0A381WH91"/>
<sequence length="23" mass="2587">MFPRPTAEPAAARMKVHRPVQVP</sequence>
<feature type="compositionally biased region" description="Basic residues" evidence="1">
    <location>
        <begin position="14"/>
        <end position="23"/>
    </location>
</feature>
<gene>
    <name evidence="2" type="ORF">METZ01_LOCUS104161</name>
</gene>
<reference evidence="2" key="1">
    <citation type="submission" date="2018-05" db="EMBL/GenBank/DDBJ databases">
        <authorList>
            <person name="Lanie J.A."/>
            <person name="Ng W.-L."/>
            <person name="Kazmierczak K.M."/>
            <person name="Andrzejewski T.M."/>
            <person name="Davidsen T.M."/>
            <person name="Wayne K.J."/>
            <person name="Tettelin H."/>
            <person name="Glass J.I."/>
            <person name="Rusch D."/>
            <person name="Podicherti R."/>
            <person name="Tsui H.-C.T."/>
            <person name="Winkler M.E."/>
        </authorList>
    </citation>
    <scope>NUCLEOTIDE SEQUENCE</scope>
</reference>
<evidence type="ECO:0000256" key="1">
    <source>
        <dbReference type="SAM" id="MobiDB-lite"/>
    </source>
</evidence>
<evidence type="ECO:0000313" key="2">
    <source>
        <dbReference type="EMBL" id="SVA51307.1"/>
    </source>
</evidence>
<feature type="region of interest" description="Disordered" evidence="1">
    <location>
        <begin position="1"/>
        <end position="23"/>
    </location>
</feature>
<protein>
    <submittedName>
        <fullName evidence="2">Uncharacterized protein</fullName>
    </submittedName>
</protein>
<accession>A0A381WH91</accession>
<organism evidence="2">
    <name type="scientific">marine metagenome</name>
    <dbReference type="NCBI Taxonomy" id="408172"/>
    <lineage>
        <taxon>unclassified sequences</taxon>
        <taxon>metagenomes</taxon>
        <taxon>ecological metagenomes</taxon>
    </lineage>
</organism>
<proteinExistence type="predicted"/>
<dbReference type="EMBL" id="UINC01011657">
    <property type="protein sequence ID" value="SVA51307.1"/>
    <property type="molecule type" value="Genomic_DNA"/>
</dbReference>